<name>A0A6B8KHB1_9HYPH</name>
<proteinExistence type="predicted"/>
<dbReference type="RefSeq" id="WP_136498035.1">
    <property type="nucleotide sequence ID" value="NZ_CP046052.1"/>
</dbReference>
<evidence type="ECO:0000313" key="2">
    <source>
        <dbReference type="Proteomes" id="UP000309061"/>
    </source>
</evidence>
<dbReference type="Proteomes" id="UP000309061">
    <property type="component" value="Chromosome"/>
</dbReference>
<reference evidence="1 2" key="1">
    <citation type="submission" date="2019-11" db="EMBL/GenBank/DDBJ databases">
        <title>The genome sequence of Methylocystis heyeri.</title>
        <authorList>
            <person name="Oshkin I.Y."/>
            <person name="Miroshnikov K."/>
            <person name="Dedysh S.N."/>
        </authorList>
    </citation>
    <scope>NUCLEOTIDE SEQUENCE [LARGE SCALE GENOMIC DNA]</scope>
    <source>
        <strain evidence="1 2">H2</strain>
    </source>
</reference>
<dbReference type="AlphaFoldDB" id="A0A6B8KHB1"/>
<organism evidence="1 2">
    <name type="scientific">Methylocystis heyeri</name>
    <dbReference type="NCBI Taxonomy" id="391905"/>
    <lineage>
        <taxon>Bacteria</taxon>
        <taxon>Pseudomonadati</taxon>
        <taxon>Pseudomonadota</taxon>
        <taxon>Alphaproteobacteria</taxon>
        <taxon>Hyphomicrobiales</taxon>
        <taxon>Methylocystaceae</taxon>
        <taxon>Methylocystis</taxon>
    </lineage>
</organism>
<sequence length="158" mass="18423">MKEPHEFFEPKLIIAWNEYHRTPKDFSRVEPFFVEALSDGTLQARHHYAKFIEQFDKPRAKTMFLELSGVHETSKLFYARHLAFFGSRHEKLRAIAILKKMATKGNSVARFFLEASINKLMIADRRFLSVPCSLTKQILICCSLARDADRARKEMWGA</sequence>
<keyword evidence="2" id="KW-1185">Reference proteome</keyword>
<dbReference type="KEGG" id="mhey:H2LOC_015685"/>
<accession>A0A6B8KHB1</accession>
<gene>
    <name evidence="1" type="ORF">H2LOC_015685</name>
</gene>
<protein>
    <submittedName>
        <fullName evidence="1">Uncharacterized protein</fullName>
    </submittedName>
</protein>
<dbReference type="EMBL" id="CP046052">
    <property type="protein sequence ID" value="QGM47012.1"/>
    <property type="molecule type" value="Genomic_DNA"/>
</dbReference>
<evidence type="ECO:0000313" key="1">
    <source>
        <dbReference type="EMBL" id="QGM47012.1"/>
    </source>
</evidence>